<dbReference type="Proteomes" id="UP000014601">
    <property type="component" value="Unassembled WGS sequence"/>
</dbReference>
<evidence type="ECO:0000313" key="2">
    <source>
        <dbReference type="Proteomes" id="UP000014601"/>
    </source>
</evidence>
<comment type="caution">
    <text evidence="1">The sequence shown here is derived from an EMBL/GenBank/DDBJ whole genome shotgun (WGS) entry which is preliminary data.</text>
</comment>
<proteinExistence type="predicted"/>
<name>S4H5M2_9BIFI</name>
<sequence length="124" mass="13922">MLQIQGDTNMSSANMGSVSMSDFGINSWQPEDNVNKIGNVSENSINQIQKQEDNFAENSSEELSQDEIDELAKQLEEFFTKYIVLENGSFVVKEDAIIADGYGDHIEYFRNAAKGLNLSMEDQQ</sequence>
<dbReference type="PATRIC" id="fig|1261061.4.peg.345"/>
<dbReference type="HOGENOM" id="CLU_2000609_0_0_11"/>
<reference evidence="1 2" key="1">
    <citation type="submission" date="2013-06" db="EMBL/GenBank/DDBJ databases">
        <authorList>
            <person name="Weinstock G."/>
            <person name="Sodergren E."/>
            <person name="Lobos E.A."/>
            <person name="Fulton L."/>
            <person name="Fulton R."/>
            <person name="Courtney L."/>
            <person name="Fronick C."/>
            <person name="O'Laughlin M."/>
            <person name="Godfrey J."/>
            <person name="Wilson R.M."/>
            <person name="Miner T."/>
            <person name="Farmer C."/>
            <person name="Delehaunty K."/>
            <person name="Cordes M."/>
            <person name="Minx P."/>
            <person name="Tomlinson C."/>
            <person name="Chen J."/>
            <person name="Wollam A."/>
            <person name="Pepin K.H."/>
            <person name="Bhonagiri V."/>
            <person name="Zhang X."/>
            <person name="Warren W."/>
            <person name="Mitreva M."/>
            <person name="Mardis E.R."/>
            <person name="Wilson R.K."/>
        </authorList>
    </citation>
    <scope>NUCLEOTIDE SEQUENCE [LARGE SCALE GENOMIC DNA]</scope>
    <source>
        <strain evidence="1 2">JCP7719</strain>
    </source>
</reference>
<evidence type="ECO:0000313" key="1">
    <source>
        <dbReference type="EMBL" id="EPI51349.1"/>
    </source>
</evidence>
<protein>
    <submittedName>
        <fullName evidence="1">Uncharacterized protein</fullName>
    </submittedName>
</protein>
<dbReference type="AlphaFoldDB" id="S4H5M2"/>
<organism evidence="1 2">
    <name type="scientific">Gardnerella pickettii JCP7719</name>
    <dbReference type="NCBI Taxonomy" id="1261061"/>
    <lineage>
        <taxon>Bacteria</taxon>
        <taxon>Bacillati</taxon>
        <taxon>Actinomycetota</taxon>
        <taxon>Actinomycetes</taxon>
        <taxon>Bifidobacteriales</taxon>
        <taxon>Bifidobacteriaceae</taxon>
        <taxon>Gardnerella</taxon>
        <taxon>Gardnerella pickettii</taxon>
    </lineage>
</organism>
<accession>S4H5M2</accession>
<dbReference type="EMBL" id="ATJO01000021">
    <property type="protein sequence ID" value="EPI51349.1"/>
    <property type="molecule type" value="Genomic_DNA"/>
</dbReference>
<gene>
    <name evidence="1" type="ORF">HMPREF1576_00386</name>
</gene>